<dbReference type="RefSeq" id="WP_147283815.1">
    <property type="nucleotide sequence ID" value="NZ_QQTO01000027.1"/>
</dbReference>
<dbReference type="InterPro" id="IPR000515">
    <property type="entry name" value="MetI-like"/>
</dbReference>
<feature type="transmembrane region" description="Helical" evidence="7">
    <location>
        <begin position="60"/>
        <end position="84"/>
    </location>
</feature>
<evidence type="ECO:0000256" key="4">
    <source>
        <dbReference type="ARBA" id="ARBA00022692"/>
    </source>
</evidence>
<evidence type="ECO:0000259" key="8">
    <source>
        <dbReference type="PROSITE" id="PS50928"/>
    </source>
</evidence>
<feature type="transmembrane region" description="Helical" evidence="7">
    <location>
        <begin position="173"/>
        <end position="195"/>
    </location>
</feature>
<reference evidence="10" key="1">
    <citation type="submission" date="2018-07" db="EMBL/GenBank/DDBJ databases">
        <authorList>
            <person name="Safronova V.I."/>
            <person name="Chirak E.R."/>
            <person name="Sazanova A.L."/>
        </authorList>
    </citation>
    <scope>NUCLEOTIDE SEQUENCE [LARGE SCALE GENOMIC DNA]</scope>
    <source>
        <strain evidence="10">RCAM04685</strain>
    </source>
</reference>
<dbReference type="GO" id="GO:0055085">
    <property type="term" value="P:transmembrane transport"/>
    <property type="evidence" value="ECO:0007669"/>
    <property type="project" value="InterPro"/>
</dbReference>
<evidence type="ECO:0000313" key="10">
    <source>
        <dbReference type="Proteomes" id="UP000255207"/>
    </source>
</evidence>
<evidence type="ECO:0000256" key="7">
    <source>
        <dbReference type="RuleBase" id="RU363032"/>
    </source>
</evidence>
<comment type="subcellular location">
    <subcellularLocation>
        <location evidence="1 7">Cell membrane</location>
        <topology evidence="1 7">Multi-pass membrane protein</topology>
    </subcellularLocation>
</comment>
<feature type="transmembrane region" description="Helical" evidence="7">
    <location>
        <begin position="234"/>
        <end position="252"/>
    </location>
</feature>
<dbReference type="Proteomes" id="UP000255207">
    <property type="component" value="Unassembled WGS sequence"/>
</dbReference>
<dbReference type="OrthoDB" id="9815445at2"/>
<feature type="transmembrane region" description="Helical" evidence="7">
    <location>
        <begin position="96"/>
        <end position="117"/>
    </location>
</feature>
<dbReference type="PANTHER" id="PTHR32243">
    <property type="entry name" value="MALTOSE TRANSPORT SYSTEM PERMEASE-RELATED"/>
    <property type="match status" value="1"/>
</dbReference>
<comment type="caution">
    <text evidence="9">The sequence shown here is derived from an EMBL/GenBank/DDBJ whole genome shotgun (WGS) entry which is preliminary data.</text>
</comment>
<dbReference type="AlphaFoldDB" id="A0A370KZA3"/>
<evidence type="ECO:0000256" key="1">
    <source>
        <dbReference type="ARBA" id="ARBA00004651"/>
    </source>
</evidence>
<gene>
    <name evidence="9" type="ORF">DWE98_25525</name>
</gene>
<keyword evidence="6 7" id="KW-0472">Membrane</keyword>
<feature type="domain" description="ABC transmembrane type-1" evidence="8">
    <location>
        <begin position="61"/>
        <end position="252"/>
    </location>
</feature>
<keyword evidence="5 7" id="KW-1133">Transmembrane helix</keyword>
<dbReference type="PANTHER" id="PTHR32243:SF18">
    <property type="entry name" value="INNER MEMBRANE ABC TRANSPORTER PERMEASE PROTEIN YCJP"/>
    <property type="match status" value="1"/>
</dbReference>
<dbReference type="InterPro" id="IPR035906">
    <property type="entry name" value="MetI-like_sf"/>
</dbReference>
<feature type="non-terminal residue" evidence="9">
    <location>
        <position position="1"/>
    </location>
</feature>
<dbReference type="InterPro" id="IPR050901">
    <property type="entry name" value="BP-dep_ABC_trans_perm"/>
</dbReference>
<name>A0A370KZA3_9HYPH</name>
<keyword evidence="4 7" id="KW-0812">Transmembrane</keyword>
<dbReference type="GO" id="GO:0005886">
    <property type="term" value="C:plasma membrane"/>
    <property type="evidence" value="ECO:0007669"/>
    <property type="project" value="UniProtKB-SubCell"/>
</dbReference>
<dbReference type="EMBL" id="QQTP01000020">
    <property type="protein sequence ID" value="RDJ20323.1"/>
    <property type="molecule type" value="Genomic_DNA"/>
</dbReference>
<dbReference type="CDD" id="cd06261">
    <property type="entry name" value="TM_PBP2"/>
    <property type="match status" value="1"/>
</dbReference>
<protein>
    <submittedName>
        <fullName evidence="9">Carbohydrate ABC transporter permease</fullName>
    </submittedName>
</protein>
<organism evidence="9 10">
    <name type="scientific">Bosea caraganae</name>
    <dbReference type="NCBI Taxonomy" id="2763117"/>
    <lineage>
        <taxon>Bacteria</taxon>
        <taxon>Pseudomonadati</taxon>
        <taxon>Pseudomonadota</taxon>
        <taxon>Alphaproteobacteria</taxon>
        <taxon>Hyphomicrobiales</taxon>
        <taxon>Boseaceae</taxon>
        <taxon>Bosea</taxon>
    </lineage>
</organism>
<comment type="similarity">
    <text evidence="7">Belongs to the binding-protein-dependent transport system permease family.</text>
</comment>
<evidence type="ECO:0000256" key="6">
    <source>
        <dbReference type="ARBA" id="ARBA00023136"/>
    </source>
</evidence>
<evidence type="ECO:0000256" key="3">
    <source>
        <dbReference type="ARBA" id="ARBA00022475"/>
    </source>
</evidence>
<accession>A0A370KZA3</accession>
<evidence type="ECO:0000313" key="9">
    <source>
        <dbReference type="EMBL" id="RDJ20323.1"/>
    </source>
</evidence>
<evidence type="ECO:0000256" key="5">
    <source>
        <dbReference type="ARBA" id="ARBA00022989"/>
    </source>
</evidence>
<keyword evidence="3" id="KW-1003">Cell membrane</keyword>
<feature type="transmembrane region" description="Helical" evidence="7">
    <location>
        <begin position="129"/>
        <end position="152"/>
    </location>
</feature>
<keyword evidence="10" id="KW-1185">Reference proteome</keyword>
<dbReference type="Pfam" id="PF00528">
    <property type="entry name" value="BPD_transp_1"/>
    <property type="match status" value="1"/>
</dbReference>
<dbReference type="SUPFAM" id="SSF161098">
    <property type="entry name" value="MetI-like"/>
    <property type="match status" value="1"/>
</dbReference>
<keyword evidence="2 7" id="KW-0813">Transport</keyword>
<dbReference type="PROSITE" id="PS50928">
    <property type="entry name" value="ABC_TM1"/>
    <property type="match status" value="1"/>
</dbReference>
<proteinExistence type="inferred from homology"/>
<dbReference type="Gene3D" id="1.10.3720.10">
    <property type="entry name" value="MetI-like"/>
    <property type="match status" value="1"/>
</dbReference>
<evidence type="ECO:0000256" key="2">
    <source>
        <dbReference type="ARBA" id="ARBA00022448"/>
    </source>
</evidence>
<sequence>AAYSCCALFAAFALAPLLWMIFSSLKPYEELYSFPPSFNLSTLGPHYYEKVLLSSPFPQFLANSLIVSVVSTLVSVLFAAMAGWSLARARFRGQSLILNAVLLAYLFPQALIVLPLFTAIAKLGLANSYLGLVLAYVTFTFPFSTWMLTAYFAKVPIEIEEAGRMDGASNLTIFRKLVLPLAAPGIVTVAIFSFINAWNEFLYGLVILGGGEKRTLPVGLYNFVGGEFAQWGEMMAATSLTMLPTLILFLFIQRRLVGGLTAGAVKS</sequence>